<reference evidence="8" key="1">
    <citation type="submission" date="2014-02" db="EMBL/GenBank/DDBJ databases">
        <authorList>
            <person name="Gan H."/>
        </authorList>
    </citation>
    <scope>NUCLEOTIDE SEQUENCE [LARGE SCALE GENOMIC DNA]</scope>
    <source>
        <strain evidence="8">S1</strain>
    </source>
</reference>
<feature type="transmembrane region" description="Helical" evidence="6">
    <location>
        <begin position="123"/>
        <end position="143"/>
    </location>
</feature>
<dbReference type="RefSeq" id="WP_009517661.1">
    <property type="nucleotide sequence ID" value="NZ_CCAE010000040.1"/>
</dbReference>
<dbReference type="GO" id="GO:0015171">
    <property type="term" value="F:amino acid transmembrane transporter activity"/>
    <property type="evidence" value="ECO:0007669"/>
    <property type="project" value="TreeGrafter"/>
</dbReference>
<feature type="transmembrane region" description="Helical" evidence="6">
    <location>
        <begin position="149"/>
        <end position="174"/>
    </location>
</feature>
<feature type="transmembrane region" description="Helical" evidence="6">
    <location>
        <begin position="12"/>
        <end position="33"/>
    </location>
</feature>
<comment type="subcellular location">
    <subcellularLocation>
        <location evidence="1">Cell membrane</location>
        <topology evidence="1">Multi-pass membrane protein</topology>
    </subcellularLocation>
</comment>
<feature type="transmembrane region" description="Helical" evidence="6">
    <location>
        <begin position="75"/>
        <end position="93"/>
    </location>
</feature>
<evidence type="ECO:0000256" key="1">
    <source>
        <dbReference type="ARBA" id="ARBA00004651"/>
    </source>
</evidence>
<proteinExistence type="predicted"/>
<dbReference type="AlphaFoldDB" id="A0A1L1PHB3"/>
<feature type="transmembrane region" description="Helical" evidence="6">
    <location>
        <begin position="194"/>
        <end position="213"/>
    </location>
</feature>
<evidence type="ECO:0000313" key="7">
    <source>
        <dbReference type="EMBL" id="CDN89328.1"/>
    </source>
</evidence>
<sequence>MPDFLPSLPLLLAFLAAALVLAVTPGPAVLYIVTRTLSQGRKAGLASVAGVALGNLMNAVVASLGLAVVLLASELAFALIRYAGAAYLVWLGVQALRAPRTTAAPDAPAAAVAAWRVFREGAVVALLNPKTTLFFAAFLPQFIDASRGATAQALSLSVLFVGIAVCSDIVYVLLSRAVAKRWRPGRGGVRWGRYATAGIYFALGGLAALSPNASSKGARPTP</sequence>
<dbReference type="PANTHER" id="PTHR30086">
    <property type="entry name" value="ARGININE EXPORTER PROTEIN ARGO"/>
    <property type="match status" value="1"/>
</dbReference>
<evidence type="ECO:0000256" key="2">
    <source>
        <dbReference type="ARBA" id="ARBA00022475"/>
    </source>
</evidence>
<dbReference type="PANTHER" id="PTHR30086:SF20">
    <property type="entry name" value="ARGININE EXPORTER PROTEIN ARGO-RELATED"/>
    <property type="match status" value="1"/>
</dbReference>
<dbReference type="Proteomes" id="UP000028878">
    <property type="component" value="Unassembled WGS sequence"/>
</dbReference>
<evidence type="ECO:0000256" key="4">
    <source>
        <dbReference type="ARBA" id="ARBA00022989"/>
    </source>
</evidence>
<feature type="transmembrane region" description="Helical" evidence="6">
    <location>
        <begin position="45"/>
        <end position="69"/>
    </location>
</feature>
<evidence type="ECO:0000256" key="5">
    <source>
        <dbReference type="ARBA" id="ARBA00023136"/>
    </source>
</evidence>
<dbReference type="InterPro" id="IPR001123">
    <property type="entry name" value="LeuE-type"/>
</dbReference>
<gene>
    <name evidence="7" type="ORF">BN948_03765</name>
</gene>
<dbReference type="GO" id="GO:0005886">
    <property type="term" value="C:plasma membrane"/>
    <property type="evidence" value="ECO:0007669"/>
    <property type="project" value="UniProtKB-SubCell"/>
</dbReference>
<reference evidence="8" key="2">
    <citation type="submission" date="2014-11" db="EMBL/GenBank/DDBJ databases">
        <title>Draft genome sequence of Hydrogenophaga intermedia S1.</title>
        <authorList>
            <person name="Gan H.M."/>
            <person name="Chew T.H."/>
            <person name="Stolz A."/>
        </authorList>
    </citation>
    <scope>NUCLEOTIDE SEQUENCE [LARGE SCALE GENOMIC DNA]</scope>
    <source>
        <strain evidence="8">S1</strain>
    </source>
</reference>
<organism evidence="7 8">
    <name type="scientific">Hydrogenophaga intermedia</name>
    <dbReference type="NCBI Taxonomy" id="65786"/>
    <lineage>
        <taxon>Bacteria</taxon>
        <taxon>Pseudomonadati</taxon>
        <taxon>Pseudomonadota</taxon>
        <taxon>Betaproteobacteria</taxon>
        <taxon>Burkholderiales</taxon>
        <taxon>Comamonadaceae</taxon>
        <taxon>Hydrogenophaga</taxon>
    </lineage>
</organism>
<dbReference type="PIRSF" id="PIRSF006324">
    <property type="entry name" value="LeuE"/>
    <property type="match status" value="1"/>
</dbReference>
<name>A0A1L1PHB3_HYDIT</name>
<accession>A0A1L1PHB3</accession>
<protein>
    <submittedName>
        <fullName evidence="7">Lysine exporter protein LysE/YggA</fullName>
    </submittedName>
</protein>
<keyword evidence="4 6" id="KW-1133">Transmembrane helix</keyword>
<evidence type="ECO:0000256" key="3">
    <source>
        <dbReference type="ARBA" id="ARBA00022692"/>
    </source>
</evidence>
<evidence type="ECO:0000313" key="8">
    <source>
        <dbReference type="Proteomes" id="UP000028878"/>
    </source>
</evidence>
<keyword evidence="3 6" id="KW-0812">Transmembrane</keyword>
<dbReference type="EMBL" id="CCAE010000040">
    <property type="protein sequence ID" value="CDN89328.1"/>
    <property type="molecule type" value="Genomic_DNA"/>
</dbReference>
<keyword evidence="5 6" id="KW-0472">Membrane</keyword>
<evidence type="ECO:0000256" key="6">
    <source>
        <dbReference type="SAM" id="Phobius"/>
    </source>
</evidence>
<keyword evidence="2" id="KW-1003">Cell membrane</keyword>
<dbReference type="Pfam" id="PF01810">
    <property type="entry name" value="LysE"/>
    <property type="match status" value="1"/>
</dbReference>
<keyword evidence="8" id="KW-1185">Reference proteome</keyword>